<keyword evidence="2" id="KW-1185">Reference proteome</keyword>
<reference evidence="2" key="1">
    <citation type="submission" date="2017-03" db="EMBL/GenBank/DDBJ databases">
        <title>Phytopthora megakarya and P. palmivora, two closely related causual agents of cacao black pod achieved similar genome size and gene model numbers by different mechanisms.</title>
        <authorList>
            <person name="Ali S."/>
            <person name="Shao J."/>
            <person name="Larry D.J."/>
            <person name="Kronmiller B."/>
            <person name="Shen D."/>
            <person name="Strem M.D."/>
            <person name="Melnick R.L."/>
            <person name="Guiltinan M.J."/>
            <person name="Tyler B.M."/>
            <person name="Meinhardt L.W."/>
            <person name="Bailey B.A."/>
        </authorList>
    </citation>
    <scope>NUCLEOTIDE SEQUENCE [LARGE SCALE GENOMIC DNA]</scope>
    <source>
        <strain evidence="2">zdho120</strain>
    </source>
</reference>
<evidence type="ECO:0000313" key="2">
    <source>
        <dbReference type="Proteomes" id="UP000198211"/>
    </source>
</evidence>
<accession>A0A225UAU0</accession>
<dbReference type="Proteomes" id="UP000198211">
    <property type="component" value="Unassembled WGS sequence"/>
</dbReference>
<protein>
    <submittedName>
        <fullName evidence="1">Uncharacterized protein</fullName>
    </submittedName>
</protein>
<evidence type="ECO:0000313" key="1">
    <source>
        <dbReference type="EMBL" id="OWY90061.1"/>
    </source>
</evidence>
<sequence>MLFTVEEMNDNVGKEGPVRATMRLYSKTSFSRGVHLNLIDACPETEFQAVVATMGTLSYASRQKFIFRAAIWSGNIDDARFTVGNLLQLRCVAKVAVWNNILCGSCHCEDVHVLAENQLAELGAQRNP</sequence>
<proteinExistence type="predicted"/>
<comment type="caution">
    <text evidence="1">The sequence shown here is derived from an EMBL/GenBank/DDBJ whole genome shotgun (WGS) entry which is preliminary data.</text>
</comment>
<name>A0A225UAU0_9STRA</name>
<dbReference type="OrthoDB" id="108219at2759"/>
<organism evidence="1 2">
    <name type="scientific">Phytophthora megakarya</name>
    <dbReference type="NCBI Taxonomy" id="4795"/>
    <lineage>
        <taxon>Eukaryota</taxon>
        <taxon>Sar</taxon>
        <taxon>Stramenopiles</taxon>
        <taxon>Oomycota</taxon>
        <taxon>Peronosporomycetes</taxon>
        <taxon>Peronosporales</taxon>
        <taxon>Peronosporaceae</taxon>
        <taxon>Phytophthora</taxon>
    </lineage>
</organism>
<dbReference type="EMBL" id="NBNE01024034">
    <property type="protein sequence ID" value="OWY90061.1"/>
    <property type="molecule type" value="Genomic_DNA"/>
</dbReference>
<gene>
    <name evidence="1" type="ORF">PHMEG_00041989</name>
</gene>
<dbReference type="AlphaFoldDB" id="A0A225UAU0"/>